<dbReference type="Proteomes" id="UP000550787">
    <property type="component" value="Unassembled WGS sequence"/>
</dbReference>
<dbReference type="EMBL" id="JABEQG010000018">
    <property type="protein sequence ID" value="MBB2156773.1"/>
    <property type="molecule type" value="Genomic_DNA"/>
</dbReference>
<gene>
    <name evidence="1" type="ORF">HLH33_10695</name>
</gene>
<protein>
    <submittedName>
        <fullName evidence="1">Uncharacterized protein</fullName>
    </submittedName>
</protein>
<evidence type="ECO:0000313" key="2">
    <source>
        <dbReference type="Proteomes" id="UP000550787"/>
    </source>
</evidence>
<comment type="caution">
    <text evidence="1">The sequence shown here is derived from an EMBL/GenBank/DDBJ whole genome shotgun (WGS) entry which is preliminary data.</text>
</comment>
<reference evidence="1 2" key="1">
    <citation type="submission" date="2020-04" db="EMBL/GenBank/DDBJ databases">
        <title>Description of novel Gluconacetobacter.</title>
        <authorList>
            <person name="Sombolestani A."/>
        </authorList>
    </citation>
    <scope>NUCLEOTIDE SEQUENCE [LARGE SCALE GENOMIC DNA]</scope>
    <source>
        <strain evidence="1 2">LMG 7603</strain>
    </source>
</reference>
<accession>A0A7W4I5S3</accession>
<name>A0A7W4I5S3_GLUDI</name>
<proteinExistence type="predicted"/>
<dbReference type="RefSeq" id="WP_012228188.1">
    <property type="nucleotide sequence ID" value="NZ_JABEQG010000018.1"/>
</dbReference>
<evidence type="ECO:0000313" key="1">
    <source>
        <dbReference type="EMBL" id="MBB2156773.1"/>
    </source>
</evidence>
<sequence>MTHAAGIIGHILVNEWMTGRVHPGAGGHGAEAGQRGSGPDALGLRPVWSVRLGGRVPSWPGYVASVRHMSRRVVFRRHR</sequence>
<dbReference type="AlphaFoldDB" id="A0A7W4I5S3"/>
<organism evidence="1 2">
    <name type="scientific">Gluconacetobacter diazotrophicus</name>
    <name type="common">Acetobacter diazotrophicus</name>
    <dbReference type="NCBI Taxonomy" id="33996"/>
    <lineage>
        <taxon>Bacteria</taxon>
        <taxon>Pseudomonadati</taxon>
        <taxon>Pseudomonadota</taxon>
        <taxon>Alphaproteobacteria</taxon>
        <taxon>Acetobacterales</taxon>
        <taxon>Acetobacteraceae</taxon>
        <taxon>Gluconacetobacter</taxon>
    </lineage>
</organism>